<dbReference type="Gene3D" id="3.30.750.44">
    <property type="match status" value="1"/>
</dbReference>
<dbReference type="Gene3D" id="2.120.10.60">
    <property type="entry name" value="Tricorn protease N-terminal domain"/>
    <property type="match status" value="1"/>
</dbReference>
<dbReference type="EMBL" id="CP072384">
    <property type="protein sequence ID" value="QUC09348.1"/>
    <property type="molecule type" value="Genomic_DNA"/>
</dbReference>
<dbReference type="PANTHER" id="PTHR43253">
    <property type="entry name" value="TRICORN PROTEASE HOMOLOG 2-RELATED"/>
    <property type="match status" value="1"/>
</dbReference>
<keyword evidence="4 7" id="KW-0645">Protease</keyword>
<evidence type="ECO:0000259" key="9">
    <source>
        <dbReference type="SMART" id="SM00228"/>
    </source>
</evidence>
<dbReference type="Pfam" id="PF26549">
    <property type="entry name" value="Tricorn_N"/>
    <property type="match status" value="1"/>
</dbReference>
<comment type="subcellular location">
    <subcellularLocation>
        <location evidence="1 7">Cytoplasm</location>
    </subcellularLocation>
</comment>
<dbReference type="Pfam" id="PF03572">
    <property type="entry name" value="Peptidase_S41"/>
    <property type="match status" value="1"/>
</dbReference>
<keyword evidence="12" id="KW-1185">Reference proteome</keyword>
<dbReference type="SMART" id="SM00245">
    <property type="entry name" value="TSPc"/>
    <property type="match status" value="1"/>
</dbReference>
<evidence type="ECO:0000256" key="5">
    <source>
        <dbReference type="ARBA" id="ARBA00022801"/>
    </source>
</evidence>
<dbReference type="Pfam" id="PF14684">
    <property type="entry name" value="Tricorn_C1"/>
    <property type="match status" value="1"/>
</dbReference>
<dbReference type="Pfam" id="PF26550">
    <property type="entry name" value="Tricorn_2nd"/>
    <property type="match status" value="1"/>
</dbReference>
<dbReference type="Gene3D" id="3.90.226.10">
    <property type="entry name" value="2-enoyl-CoA Hydratase, Chain A, domain 1"/>
    <property type="match status" value="1"/>
</dbReference>
<dbReference type="SUPFAM" id="SSF69304">
    <property type="entry name" value="Tricorn protease N-terminal domain"/>
    <property type="match status" value="1"/>
</dbReference>
<dbReference type="InterPro" id="IPR001478">
    <property type="entry name" value="PDZ"/>
</dbReference>
<dbReference type="InterPro" id="IPR029414">
    <property type="entry name" value="Tricorn_PDZ"/>
</dbReference>
<dbReference type="SMART" id="SM00228">
    <property type="entry name" value="PDZ"/>
    <property type="match status" value="1"/>
</dbReference>
<feature type="compositionally biased region" description="Basic and acidic residues" evidence="8">
    <location>
        <begin position="533"/>
        <end position="546"/>
    </location>
</feature>
<evidence type="ECO:0000313" key="12">
    <source>
        <dbReference type="Proteomes" id="UP000678513"/>
    </source>
</evidence>
<dbReference type="Proteomes" id="UP000678513">
    <property type="component" value="Chromosome"/>
</dbReference>
<evidence type="ECO:0000256" key="6">
    <source>
        <dbReference type="ARBA" id="ARBA00022825"/>
    </source>
</evidence>
<feature type="domain" description="PDZ" evidence="9">
    <location>
        <begin position="755"/>
        <end position="835"/>
    </location>
</feature>
<name>A0ABX7Y923_9ACTN</name>
<reference evidence="11 12" key="1">
    <citation type="submission" date="2021-03" db="EMBL/GenBank/DDBJ databases">
        <title>Human Oral Microbial Genomes.</title>
        <authorList>
            <person name="Johnston C.D."/>
            <person name="Chen T."/>
            <person name="Dewhirst F.E."/>
        </authorList>
    </citation>
    <scope>NUCLEOTIDE SEQUENCE [LARGE SCALE GENOMIC DNA]</scope>
    <source>
        <strain evidence="11 12">DSMZ 100122</strain>
    </source>
</reference>
<dbReference type="InterPro" id="IPR029045">
    <property type="entry name" value="ClpP/crotonase-like_dom_sf"/>
</dbReference>
<proteinExistence type="inferred from homology"/>
<dbReference type="InterPro" id="IPR015943">
    <property type="entry name" value="WD40/YVTN_repeat-like_dom_sf"/>
</dbReference>
<comment type="similarity">
    <text evidence="2 7">Belongs to the peptidase S41B family.</text>
</comment>
<evidence type="ECO:0000256" key="7">
    <source>
        <dbReference type="PIRNR" id="PIRNR036421"/>
    </source>
</evidence>
<dbReference type="SUPFAM" id="SSF50156">
    <property type="entry name" value="PDZ domain-like"/>
    <property type="match status" value="1"/>
</dbReference>
<organism evidence="11 12">
    <name type="scientific">Arachnia rubra</name>
    <dbReference type="NCBI Taxonomy" id="1547448"/>
    <lineage>
        <taxon>Bacteria</taxon>
        <taxon>Bacillati</taxon>
        <taxon>Actinomycetota</taxon>
        <taxon>Actinomycetes</taxon>
        <taxon>Propionibacteriales</taxon>
        <taxon>Propionibacteriaceae</taxon>
        <taxon>Arachnia</taxon>
    </lineage>
</organism>
<dbReference type="CDD" id="cd07562">
    <property type="entry name" value="Peptidase_S41_TRI"/>
    <property type="match status" value="1"/>
</dbReference>
<evidence type="ECO:0000313" key="11">
    <source>
        <dbReference type="EMBL" id="QUC09348.1"/>
    </source>
</evidence>
<keyword evidence="5 7" id="KW-0378">Hydrolase</keyword>
<dbReference type="InterPro" id="IPR005151">
    <property type="entry name" value="Tail-specific_protease"/>
</dbReference>
<protein>
    <recommendedName>
        <fullName evidence="7">Tricorn protease homolog</fullName>
        <ecNumber evidence="7">3.4.21.-</ecNumber>
    </recommendedName>
</protein>
<evidence type="ECO:0000256" key="1">
    <source>
        <dbReference type="ARBA" id="ARBA00004496"/>
    </source>
</evidence>
<dbReference type="PANTHER" id="PTHR43253:SF1">
    <property type="entry name" value="TRICORN PROTEASE HOMOLOG 2-RELATED"/>
    <property type="match status" value="1"/>
</dbReference>
<keyword evidence="3 7" id="KW-0963">Cytoplasm</keyword>
<evidence type="ECO:0000256" key="2">
    <source>
        <dbReference type="ARBA" id="ARBA00008524"/>
    </source>
</evidence>
<gene>
    <name evidence="11" type="ORF">J5A65_06460</name>
</gene>
<dbReference type="RefSeq" id="WP_212326778.1">
    <property type="nucleotide sequence ID" value="NZ_AP024463.1"/>
</dbReference>
<evidence type="ECO:0000256" key="8">
    <source>
        <dbReference type="SAM" id="MobiDB-lite"/>
    </source>
</evidence>
<dbReference type="PIRSF" id="PIRSF036421">
    <property type="entry name" value="Tricorn_protease"/>
    <property type="match status" value="1"/>
</dbReference>
<feature type="region of interest" description="Disordered" evidence="8">
    <location>
        <begin position="523"/>
        <end position="551"/>
    </location>
</feature>
<dbReference type="InterPro" id="IPR012393">
    <property type="entry name" value="Tricorn_protease"/>
</dbReference>
<sequence length="1071" mass="116755">MNSGYLRYPHVNKDQVVFVADDDLWLTTVAGGRAYRLTSEHTVVRSPRFSPSGDQVAFVAGAAGNQDLHVIALDGGRHRLTWLSAARMQVCGWLDSGHVLVASMHNEALRALSWLYSISLDGELERLEWGPASAADRRPDGRVVLASPNFRGPEAWKRYRGGMANRVWVSDENQEQWQRLLPEESASLAGPCWVGERIVFTSDLGARLPVKAGEQAQVWSVAPDGSDLRAHTEHTFAEGYCRDAATDGRRVVFHARGVLYVLDSLDDVPRPIPVDVALGQPGPVTIEALDRLESVIPDHGGDGSLVEWRGQAWFLTHRSGPARNLSGLPGIRVRETIPLGSTGKGIWVTDAEGEDCLEIRSLDGEGKSRRIAHGKLGRVLELASNSEGSEVAAASHDGSVTVLSVVADTARTVGRSREGEATGLVFSPDGRYLVWREALGDEGALGRLVGYDLRQDRSFILTRGQFNDFSPTFSLDGRYLYFLSSRTIDPAYDEINFDLGFTNTVRPYVIPLRAEDPIPFGPSVDGWAISDGKAQEPDEKDRKPDEEPADAEDIVLDVDGVEDRMVPLPVPAGRYDGLAAVAEGVVWRRLAPHAGVLGTGRIPGQEVKDSIEAYDVEKRKLTVVVDACDDAAVSGDGKQLVVRSGDDLWVQPAGAKTDEDDRIAVDLSRLRRQQSCRDEWLQMFDENARLMRDHYWREDMNGIDWAAVCAGYRPLVERIATHDDLVDVLWETNAELNTSHAYVLPPGGQTEDRVAWLGADLSRNDKGEIVIERILQGESSDPTARSPLRAAGVAAQPGDVISAVDGHAVTGVPDIKALLLGAAGKPVELTLERDGKKRRVAVVPVANEAGLRYHEWVASRVARVRERSQGRVGYVHVPNMMAEGWAEFHRLIEQASRCEAVVVDVRYNGGGHTSSLVLERLMRTVVGWGHARQLDSPEPYPAQGMRGPVVFVTNPYAGSDGDIITAAAQNLGLGPVVGERSWGGVVGIDGRFELVDGTVVTQPRFAFSFNRQGFGVENHGTDPDIEVCLDPADWEDGGDRQLDAAVAEALTRLESKPAAVPPQLPPATFIP</sequence>
<evidence type="ECO:0000256" key="4">
    <source>
        <dbReference type="ARBA" id="ARBA00022670"/>
    </source>
</evidence>
<dbReference type="SUPFAM" id="SSF69322">
    <property type="entry name" value="Tricorn protease domain 2"/>
    <property type="match status" value="1"/>
</dbReference>
<accession>A0ABX7Y923</accession>
<dbReference type="Pfam" id="PF14685">
    <property type="entry name" value="PDZ_Tricorn"/>
    <property type="match status" value="1"/>
</dbReference>
<dbReference type="InterPro" id="IPR036034">
    <property type="entry name" value="PDZ_sf"/>
</dbReference>
<evidence type="ECO:0000256" key="3">
    <source>
        <dbReference type="ARBA" id="ARBA00022490"/>
    </source>
</evidence>
<dbReference type="SUPFAM" id="SSF52096">
    <property type="entry name" value="ClpP/crotonase"/>
    <property type="match status" value="1"/>
</dbReference>
<dbReference type="InterPro" id="IPR028204">
    <property type="entry name" value="Tricorn_C1"/>
</dbReference>
<comment type="function">
    <text evidence="7">Degrades oligopeptides.</text>
</comment>
<dbReference type="Gene3D" id="2.130.10.10">
    <property type="entry name" value="YVTN repeat-like/Quinoprotein amine dehydrogenase"/>
    <property type="match status" value="1"/>
</dbReference>
<dbReference type="Gene3D" id="2.30.42.10">
    <property type="match status" value="1"/>
</dbReference>
<feature type="domain" description="Tail specific protease" evidence="10">
    <location>
        <begin position="824"/>
        <end position="1028"/>
    </location>
</feature>
<evidence type="ECO:0000259" key="10">
    <source>
        <dbReference type="SMART" id="SM00245"/>
    </source>
</evidence>
<dbReference type="EC" id="3.4.21.-" evidence="7"/>
<keyword evidence="6 7" id="KW-0720">Serine protease</keyword>